<protein>
    <submittedName>
        <fullName evidence="1">Uncharacterized protein</fullName>
    </submittedName>
</protein>
<proteinExistence type="predicted"/>
<dbReference type="Proteomes" id="UP000709437">
    <property type="component" value="Unassembled WGS sequence"/>
</dbReference>
<dbReference type="EMBL" id="JAHEWX010000009">
    <property type="protein sequence ID" value="MBT1541836.1"/>
    <property type="molecule type" value="Genomic_DNA"/>
</dbReference>
<evidence type="ECO:0000313" key="1">
    <source>
        <dbReference type="EMBL" id="MBT1541836.1"/>
    </source>
</evidence>
<gene>
    <name evidence="1" type="ORF">KK103_08695</name>
</gene>
<organism evidence="1 2">
    <name type="scientific">Curtobacterium flaccumfaciens pv. flaccumfaciens</name>
    <dbReference type="NCBI Taxonomy" id="138532"/>
    <lineage>
        <taxon>Bacteria</taxon>
        <taxon>Bacillati</taxon>
        <taxon>Actinomycetota</taxon>
        <taxon>Actinomycetes</taxon>
        <taxon>Micrococcales</taxon>
        <taxon>Microbacteriaceae</taxon>
        <taxon>Curtobacterium</taxon>
    </lineage>
</organism>
<comment type="caution">
    <text evidence="1">The sequence shown here is derived from an EMBL/GenBank/DDBJ whole genome shotgun (WGS) entry which is preliminary data.</text>
</comment>
<evidence type="ECO:0000313" key="2">
    <source>
        <dbReference type="Proteomes" id="UP000709437"/>
    </source>
</evidence>
<name>A0A9Q2ZKI2_9MICO</name>
<reference evidence="1" key="1">
    <citation type="submission" date="2021-05" db="EMBL/GenBank/DDBJ databases">
        <title>Whole genome sequence of Curtobacterium flaccumfaciens pv. flaccumfaciens strain CFBP 3417.</title>
        <authorList>
            <person name="Osdaghi E."/>
            <person name="Taghouti G."/>
            <person name="Portier P."/>
            <person name="Fazliarab A."/>
            <person name="Taghavi S.M."/>
            <person name="Briand M."/>
            <person name="Le-Saux M."/>
            <person name="Jacques M.-A."/>
        </authorList>
    </citation>
    <scope>NUCLEOTIDE SEQUENCE</scope>
    <source>
        <strain evidence="1">CFBP 3417</strain>
    </source>
</reference>
<dbReference type="RefSeq" id="WP_017887867.1">
    <property type="nucleotide sequence ID" value="NZ_JAHEWX010000009.1"/>
</dbReference>
<accession>A0A9Q2ZKI2</accession>
<dbReference type="AlphaFoldDB" id="A0A9Q2ZKI2"/>
<sequence>MNETESVETVVQAPTTGFLGRLRFRWRAEQEIHELTRDRELEERVRAEAAVRLAPGPWHLGELFRRR</sequence>